<reference evidence="3 4" key="1">
    <citation type="submission" date="2016-10" db="EMBL/GenBank/DDBJ databases">
        <title>Complete genome sequences of three Cupriavidus strains isolated from various Malaysian environments.</title>
        <authorList>
            <person name="Abdullah A.A.-A."/>
            <person name="Shafie N.A.H."/>
            <person name="Lau N.S."/>
        </authorList>
    </citation>
    <scope>NUCLEOTIDE SEQUENCE [LARGE SCALE GENOMIC DNA]</scope>
    <source>
        <strain evidence="3 4">USMAA1020</strain>
    </source>
</reference>
<evidence type="ECO:0000313" key="3">
    <source>
        <dbReference type="EMBL" id="AOZ04499.1"/>
    </source>
</evidence>
<dbReference type="PANTHER" id="PTHR45586:SF1">
    <property type="entry name" value="LIPOPOLYSACCHARIDE ASSEMBLY PROTEIN B"/>
    <property type="match status" value="1"/>
</dbReference>
<dbReference type="Proteomes" id="UP000177515">
    <property type="component" value="Chromosome 1"/>
</dbReference>
<evidence type="ECO:0000313" key="4">
    <source>
        <dbReference type="Proteomes" id="UP000177515"/>
    </source>
</evidence>
<dbReference type="InterPro" id="IPR051012">
    <property type="entry name" value="CellSynth/LPSAsmb/PSIAsmb"/>
</dbReference>
<keyword evidence="2" id="KW-0802">TPR repeat</keyword>
<dbReference type="SUPFAM" id="SSF48452">
    <property type="entry name" value="TPR-like"/>
    <property type="match status" value="2"/>
</dbReference>
<name>A0A1D9HXC6_9BURK</name>
<dbReference type="SMART" id="SM00028">
    <property type="entry name" value="TPR"/>
    <property type="match status" value="4"/>
</dbReference>
<dbReference type="PANTHER" id="PTHR45586">
    <property type="entry name" value="TPR REPEAT-CONTAINING PROTEIN PA4667"/>
    <property type="match status" value="1"/>
</dbReference>
<protein>
    <recommendedName>
        <fullName evidence="5">Tetratricopeptide repeat protein</fullName>
    </recommendedName>
</protein>
<accession>A0A1D9HXC6</accession>
<dbReference type="InterPro" id="IPR011990">
    <property type="entry name" value="TPR-like_helical_dom_sf"/>
</dbReference>
<evidence type="ECO:0000256" key="1">
    <source>
        <dbReference type="ARBA" id="ARBA00022737"/>
    </source>
</evidence>
<evidence type="ECO:0000256" key="2">
    <source>
        <dbReference type="ARBA" id="ARBA00022803"/>
    </source>
</evidence>
<evidence type="ECO:0008006" key="5">
    <source>
        <dbReference type="Google" id="ProtNLM"/>
    </source>
</evidence>
<gene>
    <name evidence="3" type="ORF">BKK80_00585</name>
</gene>
<organism evidence="3 4">
    <name type="scientific">Cupriavidus malaysiensis</name>
    <dbReference type="NCBI Taxonomy" id="367825"/>
    <lineage>
        <taxon>Bacteria</taxon>
        <taxon>Pseudomonadati</taxon>
        <taxon>Pseudomonadota</taxon>
        <taxon>Betaproteobacteria</taxon>
        <taxon>Burkholderiales</taxon>
        <taxon>Burkholderiaceae</taxon>
        <taxon>Cupriavidus</taxon>
    </lineage>
</organism>
<dbReference type="Gene3D" id="1.25.40.10">
    <property type="entry name" value="Tetratricopeptide repeat domain"/>
    <property type="match status" value="2"/>
</dbReference>
<keyword evidence="1" id="KW-0677">Repeat</keyword>
<proteinExistence type="predicted"/>
<keyword evidence="4" id="KW-1185">Reference proteome</keyword>
<dbReference type="InterPro" id="IPR019734">
    <property type="entry name" value="TPR_rpt"/>
</dbReference>
<dbReference type="EMBL" id="CP017754">
    <property type="protein sequence ID" value="AOZ04499.1"/>
    <property type="molecule type" value="Genomic_DNA"/>
</dbReference>
<dbReference type="RefSeq" id="WP_071068416.1">
    <property type="nucleotide sequence ID" value="NZ_CP017754.1"/>
</dbReference>
<sequence length="650" mass="70414">MSVQEVSYAHAVELANAERYDEALQIAGQLARAHPEVVDYVLLLARLTFDRGDKARAYAILDEALVALSSQPLQPAHRLASRGLLVLRYGLLLMSEGRCREALPWLHEAARRNGLATGDWTALLHAGLAHFRLGEFAEAGRFWYALLYRAPDLGVEEILPLCVEHVNAAGERAEPMLRVCLGRIALDNPGLLGMDAAGGDAVALDQAGQVLAAAPDHPQARRLRAPLRHGVGDIAGALDDLDTYLRQQPDPQAQVRALAWRQQAAAAAGNAAAVSELWQRFAFDTQAQDAAGYYRAAEALADLIAETPAAETALRPQLVQALRLGQQRFEHYFDGGEGSAEGHGGDADPHLYALLCRLLARSLPAGAAHVAERIELHRKGIAASEFIAQWIDLLDSYAEAGDHHKAVEAAGEVLNRYPVERDPANVGWVVSRLMAAWLAIGGGEATESARIALAHMDTRLDGLPVEARSESAHAMAHARAHLAALLQAAAVGAHEHDRADLCAEIEALQRRALLVEDAWLFNRFGLVWRGLGDSARAFPLFEQAIALAGDDARDAAGPRVQRALILTEQQRHAEALADFDAAFAVRDDWDAEACLVAVQAALGMERRETALEYFGKARARGAAQGRSRGLYAKVETALRATRPKWKLWGV</sequence>